<organism evidence="8 9">
    <name type="scientific">Paracoccus halophilus</name>
    <dbReference type="NCBI Taxonomy" id="376733"/>
    <lineage>
        <taxon>Bacteria</taxon>
        <taxon>Pseudomonadati</taxon>
        <taxon>Pseudomonadota</taxon>
        <taxon>Alphaproteobacteria</taxon>
        <taxon>Rhodobacterales</taxon>
        <taxon>Paracoccaceae</taxon>
        <taxon>Paracoccus</taxon>
    </lineage>
</organism>
<protein>
    <submittedName>
        <fullName evidence="8">Thiosulfate reductase cytochrome b subunit</fullName>
    </submittedName>
</protein>
<evidence type="ECO:0000256" key="2">
    <source>
        <dbReference type="ARBA" id="ARBA00022475"/>
    </source>
</evidence>
<evidence type="ECO:0000313" key="8">
    <source>
        <dbReference type="EMBL" id="SFA60169.1"/>
    </source>
</evidence>
<evidence type="ECO:0000259" key="7">
    <source>
        <dbReference type="Pfam" id="PF01292"/>
    </source>
</evidence>
<dbReference type="OrthoDB" id="9781740at2"/>
<comment type="subcellular location">
    <subcellularLocation>
        <location evidence="1">Cell membrane</location>
        <topology evidence="1">Multi-pass membrane protein</topology>
    </subcellularLocation>
</comment>
<evidence type="ECO:0000256" key="5">
    <source>
        <dbReference type="ARBA" id="ARBA00023136"/>
    </source>
</evidence>
<keyword evidence="2" id="KW-1003">Cell membrane</keyword>
<feature type="transmembrane region" description="Helical" evidence="6">
    <location>
        <begin position="133"/>
        <end position="150"/>
    </location>
</feature>
<feature type="transmembrane region" description="Helical" evidence="6">
    <location>
        <begin position="35"/>
        <end position="55"/>
    </location>
</feature>
<keyword evidence="4 6" id="KW-1133">Transmembrane helix</keyword>
<proteinExistence type="predicted"/>
<dbReference type="GO" id="GO:0009055">
    <property type="term" value="F:electron transfer activity"/>
    <property type="evidence" value="ECO:0007669"/>
    <property type="project" value="InterPro"/>
</dbReference>
<feature type="domain" description="Cytochrome b561 bacterial/Ni-hydrogenase" evidence="7">
    <location>
        <begin position="28"/>
        <end position="279"/>
    </location>
</feature>
<reference evidence="8 9" key="1">
    <citation type="submission" date="2016-10" db="EMBL/GenBank/DDBJ databases">
        <authorList>
            <person name="de Groot N.N."/>
        </authorList>
    </citation>
    <scope>NUCLEOTIDE SEQUENCE [LARGE SCALE GENOMIC DNA]</scope>
    <source>
        <strain evidence="8 9">CGMCC 1.6117</strain>
    </source>
</reference>
<dbReference type="EMBL" id="FOJO01000027">
    <property type="protein sequence ID" value="SFA60169.1"/>
    <property type="molecule type" value="Genomic_DNA"/>
</dbReference>
<dbReference type="Gene3D" id="1.20.950.20">
    <property type="entry name" value="Transmembrane di-heme cytochromes, Chain C"/>
    <property type="match status" value="1"/>
</dbReference>
<dbReference type="AlphaFoldDB" id="A0A1I0U7V8"/>
<evidence type="ECO:0000256" key="3">
    <source>
        <dbReference type="ARBA" id="ARBA00022692"/>
    </source>
</evidence>
<dbReference type="Pfam" id="PF01292">
    <property type="entry name" value="Ni_hydr_CYTB"/>
    <property type="match status" value="1"/>
</dbReference>
<evidence type="ECO:0000256" key="6">
    <source>
        <dbReference type="SAM" id="Phobius"/>
    </source>
</evidence>
<dbReference type="RefSeq" id="WP_052081679.1">
    <property type="nucleotide sequence ID" value="NZ_FOJO01000027.1"/>
</dbReference>
<gene>
    <name evidence="8" type="ORF">SAMN04487972_12710</name>
</gene>
<dbReference type="GO" id="GO:0005886">
    <property type="term" value="C:plasma membrane"/>
    <property type="evidence" value="ECO:0007669"/>
    <property type="project" value="UniProtKB-SubCell"/>
</dbReference>
<feature type="transmembrane region" description="Helical" evidence="6">
    <location>
        <begin position="245"/>
        <end position="267"/>
    </location>
</feature>
<dbReference type="InterPro" id="IPR051542">
    <property type="entry name" value="Hydrogenase_cytochrome"/>
</dbReference>
<evidence type="ECO:0000256" key="1">
    <source>
        <dbReference type="ARBA" id="ARBA00004651"/>
    </source>
</evidence>
<sequence length="288" mass="32414">MHADSSSSIATTRPACDAKATGGQVVFRHRLSTRLWHWTNAVACVILLMSGLMIFNAHPRLYWGAYGANPDHAWLQIGATEANTGYLRIGSLTFDTTGVLGRWTDSNGQLRNRAFPSWATLPKSYNLAQARRWHLTFAWVFALGLAAYLLRSLFNRHLRRDILPMAEEMRPAHIWHDIRQHARLKFPKGAAARRYNVLQKLSYLSVLIVLIPGMVLTGMTMSPALNAVFPWLLDLFGGRQSARSLHFLFAGGLVLFVLVHLLMVVLAGPVNEIRSMITGRYRLPKEKD</sequence>
<dbReference type="PANTHER" id="PTHR30485:SF1">
    <property type="entry name" value="CYTOCHROME YDHU-RELATED"/>
    <property type="match status" value="1"/>
</dbReference>
<dbReference type="GO" id="GO:0020037">
    <property type="term" value="F:heme binding"/>
    <property type="evidence" value="ECO:0007669"/>
    <property type="project" value="TreeGrafter"/>
</dbReference>
<keyword evidence="5 6" id="KW-0472">Membrane</keyword>
<evidence type="ECO:0000313" key="9">
    <source>
        <dbReference type="Proteomes" id="UP000182312"/>
    </source>
</evidence>
<evidence type="ECO:0000256" key="4">
    <source>
        <dbReference type="ARBA" id="ARBA00022989"/>
    </source>
</evidence>
<accession>A0A1I0U7V8</accession>
<dbReference type="SUPFAM" id="SSF81342">
    <property type="entry name" value="Transmembrane di-heme cytochromes"/>
    <property type="match status" value="1"/>
</dbReference>
<feature type="transmembrane region" description="Helical" evidence="6">
    <location>
        <begin position="203"/>
        <end position="225"/>
    </location>
</feature>
<keyword evidence="3 6" id="KW-0812">Transmembrane</keyword>
<dbReference type="InterPro" id="IPR016174">
    <property type="entry name" value="Di-haem_cyt_TM"/>
</dbReference>
<dbReference type="PANTHER" id="PTHR30485">
    <property type="entry name" value="NI/FE-HYDROGENASE 1 B-TYPE CYTOCHROME SUBUNIT"/>
    <property type="match status" value="1"/>
</dbReference>
<dbReference type="GO" id="GO:0022904">
    <property type="term" value="P:respiratory electron transport chain"/>
    <property type="evidence" value="ECO:0007669"/>
    <property type="project" value="InterPro"/>
</dbReference>
<dbReference type="InterPro" id="IPR011577">
    <property type="entry name" value="Cyt_b561_bac/Ni-Hgenase"/>
</dbReference>
<name>A0A1I0U7V8_9RHOB</name>
<dbReference type="Proteomes" id="UP000182312">
    <property type="component" value="Unassembled WGS sequence"/>
</dbReference>